<keyword evidence="10" id="KW-1185">Reference proteome</keyword>
<organism evidence="9 10">
    <name type="scientific">Tolypocladium capitatum</name>
    <dbReference type="NCBI Taxonomy" id="45235"/>
    <lineage>
        <taxon>Eukaryota</taxon>
        <taxon>Fungi</taxon>
        <taxon>Dikarya</taxon>
        <taxon>Ascomycota</taxon>
        <taxon>Pezizomycotina</taxon>
        <taxon>Sordariomycetes</taxon>
        <taxon>Hypocreomycetidae</taxon>
        <taxon>Hypocreales</taxon>
        <taxon>Ophiocordycipitaceae</taxon>
        <taxon>Tolypocladium</taxon>
    </lineage>
</organism>
<feature type="region of interest" description="Disordered" evidence="8">
    <location>
        <begin position="257"/>
        <end position="282"/>
    </location>
</feature>
<feature type="transmembrane region" description="Helical" evidence="7">
    <location>
        <begin position="168"/>
        <end position="188"/>
    </location>
</feature>
<evidence type="ECO:0000313" key="9">
    <source>
        <dbReference type="EMBL" id="PNY23869.1"/>
    </source>
</evidence>
<dbReference type="EMBL" id="NRSZ01001028">
    <property type="protein sequence ID" value="PNY23869.1"/>
    <property type="molecule type" value="Genomic_DNA"/>
</dbReference>
<reference evidence="9 10" key="1">
    <citation type="submission" date="2017-08" db="EMBL/GenBank/DDBJ databases">
        <title>Harnessing the power of phylogenomics to disentangle the directionality and signatures of interkingdom host jumping in the parasitic fungal genus Tolypocladium.</title>
        <authorList>
            <person name="Quandt C.A."/>
            <person name="Patterson W."/>
            <person name="Spatafora J.W."/>
        </authorList>
    </citation>
    <scope>NUCLEOTIDE SEQUENCE [LARGE SCALE GENOMIC DNA]</scope>
    <source>
        <strain evidence="9 10">CBS 113982</strain>
    </source>
</reference>
<evidence type="ECO:0000256" key="5">
    <source>
        <dbReference type="ARBA" id="ARBA00022989"/>
    </source>
</evidence>
<dbReference type="GO" id="GO:0005789">
    <property type="term" value="C:endoplasmic reticulum membrane"/>
    <property type="evidence" value="ECO:0007669"/>
    <property type="project" value="UniProtKB-SubCell"/>
</dbReference>
<comment type="subcellular location">
    <subcellularLocation>
        <location evidence="1 7">Endoplasmic reticulum membrane</location>
        <topology evidence="1 7">Multi-pass membrane protein</topology>
    </subcellularLocation>
</comment>
<dbReference type="SUPFAM" id="SSF144091">
    <property type="entry name" value="Rhomboid-like"/>
    <property type="match status" value="1"/>
</dbReference>
<name>A0A2K3Q8K0_9HYPO</name>
<gene>
    <name evidence="9" type="ORF">TCAP_06186</name>
</gene>
<dbReference type="InterPro" id="IPR035952">
    <property type="entry name" value="Rhomboid-like_sf"/>
</dbReference>
<evidence type="ECO:0000256" key="8">
    <source>
        <dbReference type="SAM" id="MobiDB-lite"/>
    </source>
</evidence>
<evidence type="ECO:0000313" key="10">
    <source>
        <dbReference type="Proteomes" id="UP000236621"/>
    </source>
</evidence>
<dbReference type="AlphaFoldDB" id="A0A2K3Q8K0"/>
<comment type="similarity">
    <text evidence="2 7">Belongs to the derlin family.</text>
</comment>
<dbReference type="OrthoDB" id="19102at2759"/>
<evidence type="ECO:0000256" key="1">
    <source>
        <dbReference type="ARBA" id="ARBA00004477"/>
    </source>
</evidence>
<evidence type="ECO:0000256" key="3">
    <source>
        <dbReference type="ARBA" id="ARBA00022692"/>
    </source>
</evidence>
<dbReference type="PANTHER" id="PTHR11009">
    <property type="entry name" value="DER1-LIKE PROTEIN, DERLIN"/>
    <property type="match status" value="1"/>
</dbReference>
<protein>
    <recommendedName>
        <fullName evidence="7">Derlin</fullName>
    </recommendedName>
</protein>
<sequence>MPELSLESYWQLPPMSRQASLVPILQGHLANPSCCRTIATAAFLMSIGVHMRLMPAEWFLLYPQFIWKMPPELWRFGTAFLLTGPNLSLLFDTYFLYSYMSQLEIGNPGFPRKEDLVWYLMFTGGTIVLQTINYLADFGFVTFLQALTLAMCYTMTQGQRGMQARFMFITIPAQLTPYAMLLFNLMFPGGLTNMLLQVHGLLAAHLFHFLTRIWPEYGGGSNLIPTPAFLSAAARAVGSVRSNVAGAVGIQLADQASGRSTGASGGPLPDSWGTRGRGHRLG</sequence>
<keyword evidence="6 7" id="KW-0472">Membrane</keyword>
<dbReference type="GO" id="GO:0006950">
    <property type="term" value="P:response to stress"/>
    <property type="evidence" value="ECO:0007669"/>
    <property type="project" value="UniProtKB-ARBA"/>
</dbReference>
<evidence type="ECO:0000256" key="6">
    <source>
        <dbReference type="ARBA" id="ARBA00023136"/>
    </source>
</evidence>
<comment type="caution">
    <text evidence="9">The sequence shown here is derived from an EMBL/GenBank/DDBJ whole genome shotgun (WGS) entry which is preliminary data.</text>
</comment>
<dbReference type="STRING" id="45235.A0A2K3Q8K0"/>
<evidence type="ECO:0000256" key="4">
    <source>
        <dbReference type="ARBA" id="ARBA00022824"/>
    </source>
</evidence>
<keyword evidence="5 7" id="KW-1133">Transmembrane helix</keyword>
<comment type="caution">
    <text evidence="7">Lacks conserved residue(s) required for the propagation of feature annotation.</text>
</comment>
<comment type="function">
    <text evidence="7">May be involved in the degradation of misfolded endoplasmic reticulum (ER) luminal proteins.</text>
</comment>
<feature type="transmembrane region" description="Helical" evidence="7">
    <location>
        <begin position="73"/>
        <end position="95"/>
    </location>
</feature>
<keyword evidence="3 7" id="KW-0812">Transmembrane</keyword>
<feature type="transmembrane region" description="Helical" evidence="7">
    <location>
        <begin position="34"/>
        <end position="53"/>
    </location>
</feature>
<evidence type="ECO:0000256" key="2">
    <source>
        <dbReference type="ARBA" id="ARBA00008917"/>
    </source>
</evidence>
<dbReference type="Proteomes" id="UP000236621">
    <property type="component" value="Unassembled WGS sequence"/>
</dbReference>
<dbReference type="InterPro" id="IPR007599">
    <property type="entry name" value="DER1"/>
</dbReference>
<accession>A0A2K3Q8K0</accession>
<keyword evidence="4 7" id="KW-0256">Endoplasmic reticulum</keyword>
<evidence type="ECO:0000256" key="7">
    <source>
        <dbReference type="RuleBase" id="RU363059"/>
    </source>
</evidence>
<dbReference type="Pfam" id="PF04511">
    <property type="entry name" value="DER1"/>
    <property type="match status" value="1"/>
</dbReference>
<proteinExistence type="inferred from homology"/>